<dbReference type="AlphaFoldDB" id="M0MNI7"/>
<name>M0MNI7_9EURY</name>
<dbReference type="RefSeq" id="WP_006076801.1">
    <property type="nucleotide sequence ID" value="NZ_AOMD01000014.1"/>
</dbReference>
<dbReference type="SUPFAM" id="SSF51182">
    <property type="entry name" value="RmlC-like cupins"/>
    <property type="match status" value="1"/>
</dbReference>
<evidence type="ECO:0000259" key="1">
    <source>
        <dbReference type="Pfam" id="PF07883"/>
    </source>
</evidence>
<protein>
    <submittedName>
        <fullName evidence="2">Cupin 2 conserved barrel domain protein</fullName>
    </submittedName>
</protein>
<dbReference type="InterPro" id="IPR011051">
    <property type="entry name" value="RmlC_Cupin_sf"/>
</dbReference>
<dbReference type="EMBL" id="AOMD01000014">
    <property type="protein sequence ID" value="EMA46309.1"/>
    <property type="molecule type" value="Genomic_DNA"/>
</dbReference>
<dbReference type="STRING" id="1227455.C449_04730"/>
<evidence type="ECO:0000313" key="2">
    <source>
        <dbReference type="EMBL" id="EMA46309.1"/>
    </source>
</evidence>
<evidence type="ECO:0000313" key="3">
    <source>
        <dbReference type="Proteomes" id="UP000011669"/>
    </source>
</evidence>
<dbReference type="PATRIC" id="fig|1227455.4.peg.965"/>
<feature type="domain" description="Cupin type-2" evidence="1">
    <location>
        <begin position="31"/>
        <end position="80"/>
    </location>
</feature>
<reference evidence="2 3" key="1">
    <citation type="journal article" date="2014" name="PLoS Genet.">
        <title>Phylogenetically driven sequencing of extremely halophilic archaea reveals strategies for static and dynamic osmo-response.</title>
        <authorList>
            <person name="Becker E.A."/>
            <person name="Seitzer P.M."/>
            <person name="Tritt A."/>
            <person name="Larsen D."/>
            <person name="Krusor M."/>
            <person name="Yao A.I."/>
            <person name="Wu D."/>
            <person name="Madern D."/>
            <person name="Eisen J.A."/>
            <person name="Darling A.E."/>
            <person name="Facciotti M.T."/>
        </authorList>
    </citation>
    <scope>NUCLEOTIDE SEQUENCE [LARGE SCALE GENOMIC DNA]</scope>
    <source>
        <strain evidence="2 3">DSM 5350</strain>
    </source>
</reference>
<gene>
    <name evidence="2" type="ORF">C449_04730</name>
</gene>
<accession>M0MNI7</accession>
<sequence length="102" mass="11427">MVDITTIDDLEETPHAEVFERREPRTVRLQLAAEQRIPRHQHPGTSIVLHLLEGQLELTLDDEEYSLSAGDLARFSGDREISPYAIEESSAVLIFAPTGEDA</sequence>
<proteinExistence type="predicted"/>
<dbReference type="InterPro" id="IPR014710">
    <property type="entry name" value="RmlC-like_jellyroll"/>
</dbReference>
<dbReference type="Proteomes" id="UP000011669">
    <property type="component" value="Unassembled WGS sequence"/>
</dbReference>
<keyword evidence="3" id="KW-1185">Reference proteome</keyword>
<dbReference type="OrthoDB" id="199885at2157"/>
<comment type="caution">
    <text evidence="2">The sequence shown here is derived from an EMBL/GenBank/DDBJ whole genome shotgun (WGS) entry which is preliminary data.</text>
</comment>
<dbReference type="Gene3D" id="2.60.120.10">
    <property type="entry name" value="Jelly Rolls"/>
    <property type="match status" value="1"/>
</dbReference>
<dbReference type="InParanoid" id="M0MNI7"/>
<dbReference type="InterPro" id="IPR013096">
    <property type="entry name" value="Cupin_2"/>
</dbReference>
<dbReference type="Pfam" id="PF07883">
    <property type="entry name" value="Cupin_2"/>
    <property type="match status" value="1"/>
</dbReference>
<organism evidence="2 3">
    <name type="scientific">Halococcus saccharolyticus DSM 5350</name>
    <dbReference type="NCBI Taxonomy" id="1227455"/>
    <lineage>
        <taxon>Archaea</taxon>
        <taxon>Methanobacteriati</taxon>
        <taxon>Methanobacteriota</taxon>
        <taxon>Stenosarchaea group</taxon>
        <taxon>Halobacteria</taxon>
        <taxon>Halobacteriales</taxon>
        <taxon>Halococcaceae</taxon>
        <taxon>Halococcus</taxon>
    </lineage>
</organism>